<gene>
    <name evidence="3" type="ORF">TPA0598_06_02690</name>
</gene>
<evidence type="ECO:0000313" key="3">
    <source>
        <dbReference type="EMBL" id="GAO10104.1"/>
    </source>
</evidence>
<dbReference type="Proteomes" id="UP000048965">
    <property type="component" value="Unassembled WGS sequence"/>
</dbReference>
<feature type="compositionally biased region" description="Low complexity" evidence="1">
    <location>
        <begin position="499"/>
        <end position="514"/>
    </location>
</feature>
<feature type="domain" description="ATP-dependent RecD2 DNA helicase-like helix-hairpin-helix" evidence="2">
    <location>
        <begin position="264"/>
        <end position="350"/>
    </location>
</feature>
<feature type="compositionally biased region" description="Low complexity" evidence="1">
    <location>
        <begin position="453"/>
        <end position="470"/>
    </location>
</feature>
<protein>
    <recommendedName>
        <fullName evidence="2">ATP-dependent RecD2 DNA helicase-like helix-hairpin-helix domain-containing protein</fullName>
    </recommendedName>
</protein>
<dbReference type="SUPFAM" id="SSF52540">
    <property type="entry name" value="P-loop containing nucleoside triphosphate hydrolases"/>
    <property type="match status" value="1"/>
</dbReference>
<dbReference type="Gene3D" id="3.40.50.300">
    <property type="entry name" value="P-loop containing nucleotide triphosphate hydrolases"/>
    <property type="match status" value="2"/>
</dbReference>
<keyword evidence="4" id="KW-1185">Reference proteome</keyword>
<evidence type="ECO:0000313" key="4">
    <source>
        <dbReference type="Proteomes" id="UP000048965"/>
    </source>
</evidence>
<evidence type="ECO:0000259" key="2">
    <source>
        <dbReference type="Pfam" id="PF14490"/>
    </source>
</evidence>
<evidence type="ECO:0000256" key="1">
    <source>
        <dbReference type="SAM" id="MobiDB-lite"/>
    </source>
</evidence>
<feature type="region of interest" description="Disordered" evidence="1">
    <location>
        <begin position="1"/>
        <end position="260"/>
    </location>
</feature>
<accession>A0A0P4R9M0</accession>
<dbReference type="InterPro" id="IPR029493">
    <property type="entry name" value="RecD2-like_HHH"/>
</dbReference>
<dbReference type="InterPro" id="IPR027417">
    <property type="entry name" value="P-loop_NTPase"/>
</dbReference>
<dbReference type="OrthoDB" id="9763659at2"/>
<feature type="compositionally biased region" description="Polar residues" evidence="1">
    <location>
        <begin position="112"/>
        <end position="121"/>
    </location>
</feature>
<feature type="compositionally biased region" description="Low complexity" evidence="1">
    <location>
        <begin position="185"/>
        <end position="200"/>
    </location>
</feature>
<feature type="compositionally biased region" description="Low complexity" evidence="1">
    <location>
        <begin position="482"/>
        <end position="491"/>
    </location>
</feature>
<feature type="compositionally biased region" description="Low complexity" evidence="1">
    <location>
        <begin position="28"/>
        <end position="47"/>
    </location>
</feature>
<dbReference type="Gene3D" id="2.30.30.940">
    <property type="match status" value="1"/>
</dbReference>
<proteinExistence type="predicted"/>
<dbReference type="EMBL" id="BBNO01000006">
    <property type="protein sequence ID" value="GAO10104.1"/>
    <property type="molecule type" value="Genomic_DNA"/>
</dbReference>
<reference evidence="3 4" key="2">
    <citation type="journal article" date="2015" name="Stand. Genomic Sci.">
        <title>Draft genome sequence of marine-derived Streptomyces sp. TP-A0598, a producer of anti-MRSA antibiotic lydicamycins.</title>
        <authorList>
            <person name="Komaki H."/>
            <person name="Ichikawa N."/>
            <person name="Hosoyama A."/>
            <person name="Fujita N."/>
            <person name="Igarashi Y."/>
        </authorList>
    </citation>
    <scope>NUCLEOTIDE SEQUENCE [LARGE SCALE GENOMIC DNA]</scope>
    <source>
        <strain evidence="3 4">NBRC 110027</strain>
    </source>
</reference>
<reference evidence="4" key="1">
    <citation type="submission" date="2014-09" db="EMBL/GenBank/DDBJ databases">
        <title>Whole genome shotgun sequence of Streptomyces sp. NBRC 110027.</title>
        <authorList>
            <person name="Komaki H."/>
            <person name="Ichikawa N."/>
            <person name="Katano-Makiyama Y."/>
            <person name="Hosoyama A."/>
            <person name="Hashimoto M."/>
            <person name="Uohara A."/>
            <person name="Kitahashi Y."/>
            <person name="Ohji S."/>
            <person name="Kimura A."/>
            <person name="Yamazoe A."/>
            <person name="Igarashi Y."/>
            <person name="Fujita N."/>
        </authorList>
    </citation>
    <scope>NUCLEOTIDE SEQUENCE [LARGE SCALE GENOMIC DNA]</scope>
    <source>
        <strain evidence="4">NBRC 110027</strain>
    </source>
</reference>
<dbReference type="Pfam" id="PF14490">
    <property type="entry name" value="HHH_RecD2"/>
    <property type="match status" value="1"/>
</dbReference>
<feature type="region of interest" description="Disordered" evidence="1">
    <location>
        <begin position="440"/>
        <end position="514"/>
    </location>
</feature>
<feature type="compositionally biased region" description="Low complexity" evidence="1">
    <location>
        <begin position="56"/>
        <end position="100"/>
    </location>
</feature>
<dbReference type="AlphaFoldDB" id="A0A0P4R9M0"/>
<comment type="caution">
    <text evidence="3">The sequence shown here is derived from an EMBL/GenBank/DDBJ whole genome shotgun (WGS) entry which is preliminary data.</text>
</comment>
<dbReference type="CDD" id="cd18809">
    <property type="entry name" value="SF1_C_RecD"/>
    <property type="match status" value="1"/>
</dbReference>
<name>A0A0P4R9M0_9ACTN</name>
<dbReference type="RefSeq" id="WP_042157207.1">
    <property type="nucleotide sequence ID" value="NZ_BBNO01000006.1"/>
</dbReference>
<feature type="compositionally biased region" description="Low complexity" evidence="1">
    <location>
        <begin position="122"/>
        <end position="165"/>
    </location>
</feature>
<sequence length="918" mass="90246">MSTDRLAGETPPGQEAAPGTAEARTPDEAAGPGDAAAPEGAAAPGEEATGREEGTEAAGAEASGAEAGVAAAGAETGVPSAAAESAAPASGAETGAPASGVETADPGAANGSPASSPETGTPSAGAESAAPVSGAEAAAPGAAKGTPSSGSAKATADALAAAVRAVESGERSAASFFNDAPRPARPAAPAAQPAKAAPQGGQQGGPTGPGPEVTRQRTAQETGGPARPDGPEGGATGPAAAAAPAATGPAPTPRPAVRALPGVEGVRQVLAAGGAPETLAEQTAEVLGERAAEALSEDPWLLLQVPGVRPEQADGFARALLGPACGPGDERRAQALVGWLLEQAALAGHSALEAAALRAALAQRSVPDPDDALQAAIADGAVLVFQDAIGEPGGRARPATGDEEEEQPVRILLGLDRFAMAEESVADGLARLLNTFEAVAEPTRDTAPEEADGATADGPTADETTADGDAQVTDGDTLGESAPTTAPATDTPTDHDTAPHPARPSAAAWEAVAAAAPSPSAAELIRAAAHSGLVAHTGAEAARAEPAALIAAARSLGLRAFGATHTENGRRRLAAHLTGSAPDATATGSPDPATAAVTVSGLLSGREGPGRDADGALALDLLVVLDAPQLDLETAALLVESLTDGTRLVLSGDPGVLWSAGPGRLFADLLAARFCPQVASRTPDFGPIGELVSGIGIGELSQVEAPGKEVVIVPVRDAGEAVHRTVQLVADSVPRAFGVPADHTQVITVGHGGAAGTRALNAALKERLNPGPGRFGGFDPGDRVAYAPAPGRTVPGTVTGADAAGLHLDCDGSAVVVAREQVGTGAVRHGWALTAHQAAGARWPAAVVVLPGDATGGLTRSWVYTAFSRGERHLSVVQGADQALARAVAEVPVKERTTRLRSLLQQSAQSGEEPTAAD</sequence>
<feature type="compositionally biased region" description="Low complexity" evidence="1">
    <location>
        <begin position="237"/>
        <end position="249"/>
    </location>
</feature>
<organism evidence="3 4">
    <name type="scientific">Streptomyces lydicamycinicus</name>
    <dbReference type="NCBI Taxonomy" id="1546107"/>
    <lineage>
        <taxon>Bacteria</taxon>
        <taxon>Bacillati</taxon>
        <taxon>Actinomycetota</taxon>
        <taxon>Actinomycetes</taxon>
        <taxon>Kitasatosporales</taxon>
        <taxon>Streptomycetaceae</taxon>
        <taxon>Streptomyces</taxon>
    </lineage>
</organism>